<keyword evidence="4" id="KW-1185">Reference proteome</keyword>
<gene>
    <name evidence="3" type="ORF">DZC30_11795</name>
</gene>
<feature type="domain" description="DUF306" evidence="2">
    <location>
        <begin position="55"/>
        <end position="166"/>
    </location>
</feature>
<dbReference type="Proteomes" id="UP000261948">
    <property type="component" value="Unassembled WGS sequence"/>
</dbReference>
<accession>A0A373FMQ9</accession>
<dbReference type="PROSITE" id="PS51257">
    <property type="entry name" value="PROKAR_LIPOPROTEIN"/>
    <property type="match status" value="1"/>
</dbReference>
<evidence type="ECO:0000256" key="1">
    <source>
        <dbReference type="SAM" id="SignalP"/>
    </source>
</evidence>
<protein>
    <submittedName>
        <fullName evidence="3">META domain-containing protein</fullName>
    </submittedName>
</protein>
<comment type="caution">
    <text evidence="3">The sequence shown here is derived from an EMBL/GenBank/DDBJ whole genome shotgun (WGS) entry which is preliminary data.</text>
</comment>
<dbReference type="EMBL" id="QURR01000013">
    <property type="protein sequence ID" value="RGE44775.1"/>
    <property type="molecule type" value="Genomic_DNA"/>
</dbReference>
<proteinExistence type="predicted"/>
<dbReference type="PANTHER" id="PTHR35535:SF2">
    <property type="entry name" value="DUF306 DOMAIN-CONTAINING PROTEIN"/>
    <property type="match status" value="1"/>
</dbReference>
<dbReference type="InterPro" id="IPR038670">
    <property type="entry name" value="HslJ-like_sf"/>
</dbReference>
<feature type="chain" id="PRO_5016920099" evidence="1">
    <location>
        <begin position="27"/>
        <end position="178"/>
    </location>
</feature>
<dbReference type="AlphaFoldDB" id="A0A373FMQ9"/>
<dbReference type="InterPro" id="IPR053147">
    <property type="entry name" value="Hsp_HslJ-like"/>
</dbReference>
<dbReference type="InterPro" id="IPR005184">
    <property type="entry name" value="DUF306_Meta_HslJ"/>
</dbReference>
<sequence length="178" mass="19319">MKMLVHTLPRQWLAVLPLLWALSCGAAETDPSMSMPVPAPSAAQTEAEAMAAVQAPLLNTYWKLRQIGDGPHVSAYDNQPEPHLVLASGTGRFHGAGGCNRLHGSYSLDGRWLRLSAVASTRMACAQGRRMEQLFLSTLPQVSSYAVQGQKLLLSDADGRVLLRFEAVYLRSGNQQSC</sequence>
<organism evidence="3 4">
    <name type="scientific">Comamonas testosteroni</name>
    <name type="common">Pseudomonas testosteroni</name>
    <dbReference type="NCBI Taxonomy" id="285"/>
    <lineage>
        <taxon>Bacteria</taxon>
        <taxon>Pseudomonadati</taxon>
        <taxon>Pseudomonadota</taxon>
        <taxon>Betaproteobacteria</taxon>
        <taxon>Burkholderiales</taxon>
        <taxon>Comamonadaceae</taxon>
        <taxon>Comamonas</taxon>
    </lineage>
</organism>
<dbReference type="PANTHER" id="PTHR35535">
    <property type="entry name" value="HEAT SHOCK PROTEIN HSLJ"/>
    <property type="match status" value="1"/>
</dbReference>
<reference evidence="3 4" key="1">
    <citation type="submission" date="2018-08" db="EMBL/GenBank/DDBJ databases">
        <title>Comamonas testosteroni strain SWCO2.</title>
        <authorList>
            <person name="Jiang N."/>
            <person name="Zhang X.Z."/>
        </authorList>
    </citation>
    <scope>NUCLEOTIDE SEQUENCE [LARGE SCALE GENOMIC DNA]</scope>
    <source>
        <strain evidence="3 4">SWCO2</strain>
    </source>
</reference>
<evidence type="ECO:0000313" key="3">
    <source>
        <dbReference type="EMBL" id="RGE44775.1"/>
    </source>
</evidence>
<feature type="signal peptide" evidence="1">
    <location>
        <begin position="1"/>
        <end position="26"/>
    </location>
</feature>
<evidence type="ECO:0000313" key="4">
    <source>
        <dbReference type="Proteomes" id="UP000261948"/>
    </source>
</evidence>
<dbReference type="Gene3D" id="2.40.128.270">
    <property type="match status" value="1"/>
</dbReference>
<name>A0A373FMQ9_COMTE</name>
<keyword evidence="1" id="KW-0732">Signal</keyword>
<dbReference type="OrthoDB" id="5348860at2"/>
<dbReference type="Pfam" id="PF03724">
    <property type="entry name" value="META"/>
    <property type="match status" value="1"/>
</dbReference>
<evidence type="ECO:0000259" key="2">
    <source>
        <dbReference type="Pfam" id="PF03724"/>
    </source>
</evidence>